<dbReference type="InterPro" id="IPR036162">
    <property type="entry name" value="Resolvase-like_N_sf"/>
</dbReference>
<dbReference type="CDD" id="cd03768">
    <property type="entry name" value="SR_ResInv"/>
    <property type="match status" value="1"/>
</dbReference>
<dbReference type="Gene3D" id="3.40.50.1390">
    <property type="entry name" value="Resolvase, N-terminal catalytic domain"/>
    <property type="match status" value="1"/>
</dbReference>
<dbReference type="PANTHER" id="PTHR30461:SF2">
    <property type="entry name" value="SERINE RECOMBINASE PINE-RELATED"/>
    <property type="match status" value="1"/>
</dbReference>
<dbReference type="Proteomes" id="UP000029040">
    <property type="component" value="Unassembled WGS sequence"/>
</dbReference>
<dbReference type="PROSITE" id="PS51736">
    <property type="entry name" value="RECOMBINASES_3"/>
    <property type="match status" value="1"/>
</dbReference>
<keyword evidence="2" id="KW-0238">DNA-binding</keyword>
<dbReference type="SMART" id="SM00857">
    <property type="entry name" value="Resolvase"/>
    <property type="match status" value="1"/>
</dbReference>
<protein>
    <submittedName>
        <fullName evidence="7">Site-specific recombinase</fullName>
    </submittedName>
</protein>
<evidence type="ECO:0000256" key="1">
    <source>
        <dbReference type="ARBA" id="ARBA00022908"/>
    </source>
</evidence>
<dbReference type="EMBL" id="JGZM01000007">
    <property type="protein sequence ID" value="KFI86125.1"/>
    <property type="molecule type" value="Genomic_DNA"/>
</dbReference>
<reference evidence="7 8" key="1">
    <citation type="submission" date="2014-03" db="EMBL/GenBank/DDBJ databases">
        <title>Genomics of Bifidobacteria.</title>
        <authorList>
            <person name="Ventura M."/>
            <person name="Milani C."/>
            <person name="Lugli G.A."/>
        </authorList>
    </citation>
    <scope>NUCLEOTIDE SEQUENCE [LARGE SCALE GENOMIC DNA]</scope>
    <source>
        <strain evidence="7 8">LMG 14934</strain>
    </source>
</reference>
<keyword evidence="1" id="KW-0229">DNA integration</keyword>
<feature type="active site" description="O-(5'-phospho-DNA)-serine intermediate" evidence="4 5">
    <location>
        <position position="26"/>
    </location>
</feature>
<dbReference type="SUPFAM" id="SSF53041">
    <property type="entry name" value="Resolvase-like"/>
    <property type="match status" value="1"/>
</dbReference>
<sequence>MHTQSCMQDSQCLEYTGTVYGYARVSSRDQNLARQYDALKEFPVEHDNIFADKASGKDFNRPNYRKLLKQLRPGDIVVIKSIDRLGRNYNEIIDEWRDITRRRQAAIVVLDMPLLDTRGTGGGITGVFIADLMLQLLSYIAQIERENIHQRQAEGIAAAQARGVRFGRPQIERPASYPSIRDAYLAGRISRKEAAHMLNVSPGTFANWIRQDSTSAE</sequence>
<comment type="caution">
    <text evidence="7">The sequence shown here is derived from an EMBL/GenBank/DDBJ whole genome shotgun (WGS) entry which is preliminary data.</text>
</comment>
<dbReference type="PROSITE" id="PS00398">
    <property type="entry name" value="RECOMBINASES_2"/>
    <property type="match status" value="1"/>
</dbReference>
<dbReference type="PROSITE" id="PS00397">
    <property type="entry name" value="RECOMBINASES_1"/>
    <property type="match status" value="1"/>
</dbReference>
<evidence type="ECO:0000313" key="8">
    <source>
        <dbReference type="Proteomes" id="UP000029040"/>
    </source>
</evidence>
<dbReference type="InterPro" id="IPR050639">
    <property type="entry name" value="SSR_resolvase"/>
</dbReference>
<dbReference type="GO" id="GO:0003677">
    <property type="term" value="F:DNA binding"/>
    <property type="evidence" value="ECO:0007669"/>
    <property type="project" value="UniProtKB-KW"/>
</dbReference>
<dbReference type="PANTHER" id="PTHR30461">
    <property type="entry name" value="DNA-INVERTASE FROM LAMBDOID PROPHAGE"/>
    <property type="match status" value="1"/>
</dbReference>
<gene>
    <name evidence="7" type="ORF">BSAE_1725</name>
</gene>
<dbReference type="AlphaFoldDB" id="A0A087CS75"/>
<evidence type="ECO:0000256" key="3">
    <source>
        <dbReference type="ARBA" id="ARBA00023172"/>
    </source>
</evidence>
<keyword evidence="3" id="KW-0233">DNA recombination</keyword>
<proteinExistence type="predicted"/>
<evidence type="ECO:0000256" key="2">
    <source>
        <dbReference type="ARBA" id="ARBA00023125"/>
    </source>
</evidence>
<evidence type="ECO:0000259" key="6">
    <source>
        <dbReference type="PROSITE" id="PS51736"/>
    </source>
</evidence>
<dbReference type="GO" id="GO:0015074">
    <property type="term" value="P:DNA integration"/>
    <property type="evidence" value="ECO:0007669"/>
    <property type="project" value="UniProtKB-KW"/>
</dbReference>
<dbReference type="InterPro" id="IPR006118">
    <property type="entry name" value="Recombinase_CS"/>
</dbReference>
<organism evidence="7 8">
    <name type="scientific">Bifidobacterium pullorum subsp. saeculare DSM 6531 = LMG 14934</name>
    <dbReference type="NCBI Taxonomy" id="1437611"/>
    <lineage>
        <taxon>Bacteria</taxon>
        <taxon>Bacillati</taxon>
        <taxon>Actinomycetota</taxon>
        <taxon>Actinomycetes</taxon>
        <taxon>Bifidobacteriales</taxon>
        <taxon>Bifidobacteriaceae</taxon>
        <taxon>Bifidobacterium</taxon>
    </lineage>
</organism>
<accession>A0A087CS75</accession>
<name>A0A087CS75_9BIFI</name>
<dbReference type="GO" id="GO:0000150">
    <property type="term" value="F:DNA strand exchange activity"/>
    <property type="evidence" value="ECO:0007669"/>
    <property type="project" value="InterPro"/>
</dbReference>
<evidence type="ECO:0000313" key="7">
    <source>
        <dbReference type="EMBL" id="KFI86125.1"/>
    </source>
</evidence>
<evidence type="ECO:0000256" key="4">
    <source>
        <dbReference type="PIRSR" id="PIRSR606118-50"/>
    </source>
</evidence>
<feature type="domain" description="Resolvase/invertase-type recombinase catalytic" evidence="6">
    <location>
        <begin position="18"/>
        <end position="163"/>
    </location>
</feature>
<evidence type="ECO:0000256" key="5">
    <source>
        <dbReference type="PROSITE-ProRule" id="PRU10137"/>
    </source>
</evidence>
<dbReference type="RefSeq" id="WP_238556938.1">
    <property type="nucleotide sequence ID" value="NZ_JDTM01000011.1"/>
</dbReference>
<dbReference type="Pfam" id="PF00239">
    <property type="entry name" value="Resolvase"/>
    <property type="match status" value="1"/>
</dbReference>
<dbReference type="InterPro" id="IPR006119">
    <property type="entry name" value="Resolv_N"/>
</dbReference>